<evidence type="ECO:0000313" key="2">
    <source>
        <dbReference type="Proteomes" id="UP000785613"/>
    </source>
</evidence>
<comment type="caution">
    <text evidence="1">The sequence shown here is derived from an EMBL/GenBank/DDBJ whole genome shotgun (WGS) entry which is preliminary data.</text>
</comment>
<dbReference type="Proteomes" id="UP000785613">
    <property type="component" value="Unassembled WGS sequence"/>
</dbReference>
<sequence length="60" mass="7093">MDSREIFHPAGKYEKLLSHIQQLIDNKGKGELARLLHRWLARRRRKLSTLPHLIPPESQL</sequence>
<organism evidence="1 2">
    <name type="scientific">Massilia rubra</name>
    <dbReference type="NCBI Taxonomy" id="2607910"/>
    <lineage>
        <taxon>Bacteria</taxon>
        <taxon>Pseudomonadati</taxon>
        <taxon>Pseudomonadota</taxon>
        <taxon>Betaproteobacteria</taxon>
        <taxon>Burkholderiales</taxon>
        <taxon>Oxalobacteraceae</taxon>
        <taxon>Telluria group</taxon>
        <taxon>Massilia</taxon>
    </lineage>
</organism>
<proteinExistence type="predicted"/>
<protein>
    <submittedName>
        <fullName evidence="1">Uncharacterized protein</fullName>
    </submittedName>
</protein>
<name>A0ABX0LVM7_9BURK</name>
<evidence type="ECO:0000313" key="1">
    <source>
        <dbReference type="EMBL" id="NHZ35932.1"/>
    </source>
</evidence>
<dbReference type="RefSeq" id="WP_167227574.1">
    <property type="nucleotide sequence ID" value="NZ_VUYU01000014.1"/>
</dbReference>
<keyword evidence="2" id="KW-1185">Reference proteome</keyword>
<reference evidence="1 2" key="1">
    <citation type="submission" date="2019-09" db="EMBL/GenBank/DDBJ databases">
        <title>Taxonomy of Antarctic Massilia spp.: description of Massilia rubra sp. nov., Massilia aquatica sp. nov., Massilia mucilaginosa sp. nov., Massilia frigida sp. nov. isolated from streams, lakes and regoliths.</title>
        <authorList>
            <person name="Holochova P."/>
            <person name="Sedlacek I."/>
            <person name="Kralova S."/>
            <person name="Maslanova I."/>
            <person name="Busse H.-J."/>
            <person name="Stankova E."/>
            <person name="Vrbovska V."/>
            <person name="Kovarovic V."/>
            <person name="Bartak M."/>
            <person name="Svec P."/>
            <person name="Pantucek R."/>
        </authorList>
    </citation>
    <scope>NUCLEOTIDE SEQUENCE [LARGE SCALE GENOMIC DNA]</scope>
    <source>
        <strain evidence="1 2">CCM 8692</strain>
    </source>
</reference>
<dbReference type="EMBL" id="VUYU01000014">
    <property type="protein sequence ID" value="NHZ35932.1"/>
    <property type="molecule type" value="Genomic_DNA"/>
</dbReference>
<gene>
    <name evidence="1" type="ORF">F0185_20405</name>
</gene>
<accession>A0ABX0LVM7</accession>